<sequence length="364" mass="37774">MIEPPGARVAGRSGPGKGAAAVAIHSARTDGVGGARNRMGRYSARTGAAGRDRIGAADARPPRPRVDVRDDRGGRGPAPRITVRAARRIGVTCGSDEFGLGGDRMRIGAGGGSVHDREGEMPGAPPELVTDAIPAWLRGVVERKPADPTGVNQVLGRTARRLVSAAARPRSAAVLVLFGGDPEPDAQAPGGLPADADVLLTQRAATLRQHSGQVAFPGGGVEPGDDGPVDTALREAREETGVDPAGVDPIAVLPPIFVPPSRFDVTPVVAYWRTPGEVGVVSAAEATRVTRVPISELIDPANRFVVRHPLGYMGPAFAVDGMLVWGFTAGVLAGLLAVSGWEREWDYHDVRDLQASLAAVGMTL</sequence>
<dbReference type="PROSITE" id="PS01293">
    <property type="entry name" value="NUDIX_COA"/>
    <property type="match status" value="1"/>
</dbReference>
<dbReference type="Gene3D" id="3.90.79.10">
    <property type="entry name" value="Nucleoside Triphosphate Pyrophosphohydrolase"/>
    <property type="match status" value="1"/>
</dbReference>
<proteinExistence type="inferred from homology"/>
<evidence type="ECO:0000256" key="2">
    <source>
        <dbReference type="ARBA" id="ARBA00001946"/>
    </source>
</evidence>
<evidence type="ECO:0000256" key="6">
    <source>
        <dbReference type="ARBA" id="ARBA00022842"/>
    </source>
</evidence>
<dbReference type="Pfam" id="PF00293">
    <property type="entry name" value="NUDIX"/>
    <property type="match status" value="1"/>
</dbReference>
<evidence type="ECO:0000256" key="4">
    <source>
        <dbReference type="ARBA" id="ARBA00022723"/>
    </source>
</evidence>
<comment type="cofactor">
    <cofactor evidence="2">
        <name>Mg(2+)</name>
        <dbReference type="ChEBI" id="CHEBI:18420"/>
    </cofactor>
</comment>
<organism evidence="11 12">
    <name type="scientific">Nocardia wallacei</name>
    <dbReference type="NCBI Taxonomy" id="480035"/>
    <lineage>
        <taxon>Bacteria</taxon>
        <taxon>Bacillati</taxon>
        <taxon>Actinomycetota</taxon>
        <taxon>Actinomycetes</taxon>
        <taxon>Mycobacteriales</taxon>
        <taxon>Nocardiaceae</taxon>
        <taxon>Nocardia</taxon>
    </lineage>
</organism>
<dbReference type="GO" id="GO:0000287">
    <property type="term" value="F:magnesium ion binding"/>
    <property type="evidence" value="ECO:0007669"/>
    <property type="project" value="InterPro"/>
</dbReference>
<keyword evidence="4" id="KW-0479">Metal-binding</keyword>
<evidence type="ECO:0000256" key="5">
    <source>
        <dbReference type="ARBA" id="ARBA00022801"/>
    </source>
</evidence>
<evidence type="ECO:0000313" key="11">
    <source>
        <dbReference type="EMBL" id="BCK52583.1"/>
    </source>
</evidence>
<keyword evidence="7" id="KW-0464">Manganese</keyword>
<evidence type="ECO:0000256" key="1">
    <source>
        <dbReference type="ARBA" id="ARBA00001936"/>
    </source>
</evidence>
<dbReference type="AlphaFoldDB" id="A0A7G1KEB4"/>
<dbReference type="SUPFAM" id="SSF55811">
    <property type="entry name" value="Nudix"/>
    <property type="match status" value="1"/>
</dbReference>
<evidence type="ECO:0000256" key="7">
    <source>
        <dbReference type="ARBA" id="ARBA00023211"/>
    </source>
</evidence>
<feature type="transmembrane region" description="Helical" evidence="9">
    <location>
        <begin position="322"/>
        <end position="341"/>
    </location>
</feature>
<keyword evidence="9" id="KW-0472">Membrane</keyword>
<gene>
    <name evidence="11" type="ORF">NWFMUON74_03550</name>
</gene>
<feature type="domain" description="Nudix hydrolase" evidence="10">
    <location>
        <begin position="167"/>
        <end position="318"/>
    </location>
</feature>
<keyword evidence="9" id="KW-0812">Transmembrane</keyword>
<keyword evidence="5" id="KW-0378">Hydrolase</keyword>
<dbReference type="PANTHER" id="PTHR12992">
    <property type="entry name" value="NUDIX HYDROLASE"/>
    <property type="match status" value="1"/>
</dbReference>
<dbReference type="KEGG" id="nwl:NWFMUON74_03550"/>
<feature type="region of interest" description="Disordered" evidence="8">
    <location>
        <begin position="1"/>
        <end position="20"/>
    </location>
</feature>
<comment type="similarity">
    <text evidence="3">Belongs to the Nudix hydrolase family. PCD1 subfamily.</text>
</comment>
<dbReference type="EMBL" id="AP023396">
    <property type="protein sequence ID" value="BCK52583.1"/>
    <property type="molecule type" value="Genomic_DNA"/>
</dbReference>
<evidence type="ECO:0000256" key="8">
    <source>
        <dbReference type="SAM" id="MobiDB-lite"/>
    </source>
</evidence>
<dbReference type="PROSITE" id="PS51462">
    <property type="entry name" value="NUDIX"/>
    <property type="match status" value="1"/>
</dbReference>
<comment type="cofactor">
    <cofactor evidence="1">
        <name>Mn(2+)</name>
        <dbReference type="ChEBI" id="CHEBI:29035"/>
    </cofactor>
</comment>
<dbReference type="GO" id="GO:0010945">
    <property type="term" value="F:coenzyme A diphosphatase activity"/>
    <property type="evidence" value="ECO:0007669"/>
    <property type="project" value="InterPro"/>
</dbReference>
<dbReference type="GO" id="GO:0009132">
    <property type="term" value="P:nucleoside diphosphate metabolic process"/>
    <property type="evidence" value="ECO:0007669"/>
    <property type="project" value="InterPro"/>
</dbReference>
<keyword evidence="12" id="KW-1185">Reference proteome</keyword>
<reference evidence="11 12" key="1">
    <citation type="submission" date="2020-08" db="EMBL/GenBank/DDBJ databases">
        <title>Genome Sequencing of Nocardia wallacei strain FMUON74 and assembly.</title>
        <authorList>
            <person name="Toyokawa M."/>
            <person name="Uesaka K."/>
        </authorList>
    </citation>
    <scope>NUCLEOTIDE SEQUENCE [LARGE SCALE GENOMIC DNA]</scope>
    <source>
        <strain evidence="11 12">FMUON74</strain>
    </source>
</reference>
<keyword evidence="6" id="KW-0460">Magnesium</keyword>
<dbReference type="GO" id="GO:0030145">
    <property type="term" value="F:manganese ion binding"/>
    <property type="evidence" value="ECO:0007669"/>
    <property type="project" value="InterPro"/>
</dbReference>
<feature type="region of interest" description="Disordered" evidence="8">
    <location>
        <begin position="31"/>
        <end position="79"/>
    </location>
</feature>
<name>A0A7G1KEB4_9NOCA</name>
<protein>
    <recommendedName>
        <fullName evidence="10">Nudix hydrolase domain-containing protein</fullName>
    </recommendedName>
</protein>
<dbReference type="PANTHER" id="PTHR12992:SF11">
    <property type="entry name" value="MITOCHONDRIAL COENZYME A DIPHOSPHATASE NUDT8"/>
    <property type="match status" value="1"/>
</dbReference>
<keyword evidence="9" id="KW-1133">Transmembrane helix</keyword>
<dbReference type="InterPro" id="IPR045121">
    <property type="entry name" value="CoAse"/>
</dbReference>
<evidence type="ECO:0000313" key="12">
    <source>
        <dbReference type="Proteomes" id="UP000516173"/>
    </source>
</evidence>
<evidence type="ECO:0000256" key="9">
    <source>
        <dbReference type="SAM" id="Phobius"/>
    </source>
</evidence>
<feature type="compositionally biased region" description="Basic and acidic residues" evidence="8">
    <location>
        <begin position="50"/>
        <end position="74"/>
    </location>
</feature>
<accession>A0A7G1KEB4</accession>
<dbReference type="InterPro" id="IPR000086">
    <property type="entry name" value="NUDIX_hydrolase_dom"/>
</dbReference>
<dbReference type="CDD" id="cd03426">
    <property type="entry name" value="NUDIX_CoAse_Nudt7"/>
    <property type="match status" value="1"/>
</dbReference>
<evidence type="ECO:0000259" key="10">
    <source>
        <dbReference type="PROSITE" id="PS51462"/>
    </source>
</evidence>
<dbReference type="InterPro" id="IPR000059">
    <property type="entry name" value="NUDIX_hydrolase_NudL_CS"/>
</dbReference>
<dbReference type="Proteomes" id="UP000516173">
    <property type="component" value="Chromosome"/>
</dbReference>
<dbReference type="InterPro" id="IPR015797">
    <property type="entry name" value="NUDIX_hydrolase-like_dom_sf"/>
</dbReference>
<evidence type="ECO:0000256" key="3">
    <source>
        <dbReference type="ARBA" id="ARBA00006506"/>
    </source>
</evidence>